<accession>A0ABV1HQK0</accession>
<evidence type="ECO:0000313" key="3">
    <source>
        <dbReference type="EMBL" id="MEQ2564596.1"/>
    </source>
</evidence>
<feature type="domain" description="Tyr recombinase" evidence="2">
    <location>
        <begin position="35"/>
        <end position="209"/>
    </location>
</feature>
<feature type="non-terminal residue" evidence="3">
    <location>
        <position position="1"/>
    </location>
</feature>
<dbReference type="PANTHER" id="PTHR30349:SF90">
    <property type="entry name" value="TYROSINE RECOMBINASE XERD"/>
    <property type="match status" value="1"/>
</dbReference>
<proteinExistence type="predicted"/>
<dbReference type="InterPro" id="IPR002104">
    <property type="entry name" value="Integrase_catalytic"/>
</dbReference>
<dbReference type="Proteomes" id="UP001437460">
    <property type="component" value="Unassembled WGS sequence"/>
</dbReference>
<sequence length="224" mass="25844">QYCNTVHSSLKFFYRFVLRKPWDQDFVPRMTNDLALPEVTELSNIERMIDVAREVRNKAIIALLYSSGLRISELCRLAPQDIYLSTMQVYVRAGKNHRDHWTILSQKAADLLVEYWKSNPRKRDHLFVSLKAPYKPLGIHGVRYMIRKIGDEAGVPHAHPHLLRHSFASHMIEHGVSLEYLQSMMGHRKSDSTYRYIHVSNKALMGIQSPLDHASKEGAANAHD</sequence>
<name>A0ABV1HQK0_9FIRM</name>
<reference evidence="3 4" key="1">
    <citation type="submission" date="2024-03" db="EMBL/GenBank/DDBJ databases">
        <title>Human intestinal bacterial collection.</title>
        <authorList>
            <person name="Pauvert C."/>
            <person name="Hitch T.C.A."/>
            <person name="Clavel T."/>
        </authorList>
    </citation>
    <scope>NUCLEOTIDE SEQUENCE [LARGE SCALE GENOMIC DNA]</scope>
    <source>
        <strain evidence="3 4">CLA-AP-H27</strain>
    </source>
</reference>
<protein>
    <submittedName>
        <fullName evidence="3">Tyrosine-type recombinase/integrase</fullName>
    </submittedName>
</protein>
<comment type="caution">
    <text evidence="3">The sequence shown here is derived from an EMBL/GenBank/DDBJ whole genome shotgun (WGS) entry which is preliminary data.</text>
</comment>
<dbReference type="SUPFAM" id="SSF56349">
    <property type="entry name" value="DNA breaking-rejoining enzymes"/>
    <property type="match status" value="1"/>
</dbReference>
<keyword evidence="4" id="KW-1185">Reference proteome</keyword>
<dbReference type="Pfam" id="PF00589">
    <property type="entry name" value="Phage_integrase"/>
    <property type="match status" value="1"/>
</dbReference>
<dbReference type="Gene3D" id="1.10.443.10">
    <property type="entry name" value="Intergrase catalytic core"/>
    <property type="match status" value="1"/>
</dbReference>
<dbReference type="InterPro" id="IPR050090">
    <property type="entry name" value="Tyrosine_recombinase_XerCD"/>
</dbReference>
<organism evidence="3 4">
    <name type="scientific">Ventrimonas faecis</name>
    <dbReference type="NCBI Taxonomy" id="3133170"/>
    <lineage>
        <taxon>Bacteria</taxon>
        <taxon>Bacillati</taxon>
        <taxon>Bacillota</taxon>
        <taxon>Clostridia</taxon>
        <taxon>Lachnospirales</taxon>
        <taxon>Lachnospiraceae</taxon>
        <taxon>Ventrimonas</taxon>
    </lineage>
</organism>
<evidence type="ECO:0000313" key="4">
    <source>
        <dbReference type="Proteomes" id="UP001437460"/>
    </source>
</evidence>
<gene>
    <name evidence="3" type="ORF">WMO41_15735</name>
</gene>
<dbReference type="RefSeq" id="WP_349230580.1">
    <property type="nucleotide sequence ID" value="NZ_JBBMFJ010000064.1"/>
</dbReference>
<evidence type="ECO:0000259" key="2">
    <source>
        <dbReference type="PROSITE" id="PS51898"/>
    </source>
</evidence>
<dbReference type="PANTHER" id="PTHR30349">
    <property type="entry name" value="PHAGE INTEGRASE-RELATED"/>
    <property type="match status" value="1"/>
</dbReference>
<dbReference type="InterPro" id="IPR011010">
    <property type="entry name" value="DNA_brk_join_enz"/>
</dbReference>
<dbReference type="PROSITE" id="PS51898">
    <property type="entry name" value="TYR_RECOMBINASE"/>
    <property type="match status" value="1"/>
</dbReference>
<evidence type="ECO:0000256" key="1">
    <source>
        <dbReference type="ARBA" id="ARBA00023172"/>
    </source>
</evidence>
<keyword evidence="1" id="KW-0233">DNA recombination</keyword>
<dbReference type="InterPro" id="IPR013762">
    <property type="entry name" value="Integrase-like_cat_sf"/>
</dbReference>
<dbReference type="EMBL" id="JBBMFJ010000064">
    <property type="protein sequence ID" value="MEQ2564596.1"/>
    <property type="molecule type" value="Genomic_DNA"/>
</dbReference>